<feature type="compositionally biased region" description="Basic and acidic residues" evidence="1">
    <location>
        <begin position="1"/>
        <end position="19"/>
    </location>
</feature>
<evidence type="ECO:0000313" key="2">
    <source>
        <dbReference type="EMBL" id="GFD61308.1"/>
    </source>
</evidence>
<reference evidence="2" key="1">
    <citation type="journal article" date="2019" name="Sci. Rep.">
        <title>Draft genome of Tanacetum cinerariifolium, the natural source of mosquito coil.</title>
        <authorList>
            <person name="Yamashiro T."/>
            <person name="Shiraishi A."/>
            <person name="Satake H."/>
            <person name="Nakayama K."/>
        </authorList>
    </citation>
    <scope>NUCLEOTIDE SEQUENCE</scope>
</reference>
<sequence>AKHPEPAKKYAPAKKDVSSKKTSRKQSTGVQIKDTPGVSVSKKKAPATIDRSK</sequence>
<feature type="non-terminal residue" evidence="2">
    <location>
        <position position="53"/>
    </location>
</feature>
<organism evidence="2">
    <name type="scientific">Tanacetum cinerariifolium</name>
    <name type="common">Dalmatian daisy</name>
    <name type="synonym">Chrysanthemum cinerariifolium</name>
    <dbReference type="NCBI Taxonomy" id="118510"/>
    <lineage>
        <taxon>Eukaryota</taxon>
        <taxon>Viridiplantae</taxon>
        <taxon>Streptophyta</taxon>
        <taxon>Embryophyta</taxon>
        <taxon>Tracheophyta</taxon>
        <taxon>Spermatophyta</taxon>
        <taxon>Magnoliopsida</taxon>
        <taxon>eudicotyledons</taxon>
        <taxon>Gunneridae</taxon>
        <taxon>Pentapetalae</taxon>
        <taxon>asterids</taxon>
        <taxon>campanulids</taxon>
        <taxon>Asterales</taxon>
        <taxon>Asteraceae</taxon>
        <taxon>Asteroideae</taxon>
        <taxon>Anthemideae</taxon>
        <taxon>Anthemidinae</taxon>
        <taxon>Tanacetum</taxon>
    </lineage>
</organism>
<name>A0A699XTH9_TANCI</name>
<dbReference type="EMBL" id="BKCJ011889443">
    <property type="protein sequence ID" value="GFD61308.1"/>
    <property type="molecule type" value="Genomic_DNA"/>
</dbReference>
<feature type="region of interest" description="Disordered" evidence="1">
    <location>
        <begin position="1"/>
        <end position="53"/>
    </location>
</feature>
<dbReference type="AlphaFoldDB" id="A0A699XTH9"/>
<protein>
    <submittedName>
        <fullName evidence="2">Uncharacterized protein</fullName>
    </submittedName>
</protein>
<accession>A0A699XTH9</accession>
<proteinExistence type="predicted"/>
<evidence type="ECO:0000256" key="1">
    <source>
        <dbReference type="SAM" id="MobiDB-lite"/>
    </source>
</evidence>
<comment type="caution">
    <text evidence="2">The sequence shown here is derived from an EMBL/GenBank/DDBJ whole genome shotgun (WGS) entry which is preliminary data.</text>
</comment>
<feature type="non-terminal residue" evidence="2">
    <location>
        <position position="1"/>
    </location>
</feature>
<gene>
    <name evidence="2" type="ORF">Tci_933277</name>
</gene>